<keyword evidence="1" id="KW-0812">Transmembrane</keyword>
<dbReference type="RefSeq" id="WP_132872884.1">
    <property type="nucleotide sequence ID" value="NZ_JAJUHT010000017.1"/>
</dbReference>
<keyword evidence="1" id="KW-0472">Membrane</keyword>
<keyword evidence="1" id="KW-1133">Transmembrane helix</keyword>
<evidence type="ECO:0000313" key="2">
    <source>
        <dbReference type="EMBL" id="TCK62670.1"/>
    </source>
</evidence>
<feature type="transmembrane region" description="Helical" evidence="1">
    <location>
        <begin position="46"/>
        <end position="65"/>
    </location>
</feature>
<comment type="caution">
    <text evidence="2">The sequence shown here is derived from an EMBL/GenBank/DDBJ whole genome shotgun (WGS) entry which is preliminary data.</text>
</comment>
<name>A0A4R1KEX8_9BACT</name>
<sequence length="71" mass="8103">MLKKLDYTVLIVLALFLGLAPFTPEPHVAEKLRMLSEGTLKRPIDIFDLFFHLAPVLLIVLKFALGRRRVS</sequence>
<dbReference type="Proteomes" id="UP000294614">
    <property type="component" value="Unassembled WGS sequence"/>
</dbReference>
<organism evidence="2 3">
    <name type="scientific">Seleniivibrio woodruffii</name>
    <dbReference type="NCBI Taxonomy" id="1078050"/>
    <lineage>
        <taxon>Bacteria</taxon>
        <taxon>Pseudomonadati</taxon>
        <taxon>Deferribacterota</taxon>
        <taxon>Deferribacteres</taxon>
        <taxon>Deferribacterales</taxon>
        <taxon>Geovibrionaceae</taxon>
        <taxon>Seleniivibrio</taxon>
    </lineage>
</organism>
<dbReference type="OrthoDB" id="1467821at2"/>
<evidence type="ECO:0000313" key="3">
    <source>
        <dbReference type="Proteomes" id="UP000294614"/>
    </source>
</evidence>
<proteinExistence type="predicted"/>
<protein>
    <recommendedName>
        <fullName evidence="4">RND transporter</fullName>
    </recommendedName>
</protein>
<evidence type="ECO:0008006" key="4">
    <source>
        <dbReference type="Google" id="ProtNLM"/>
    </source>
</evidence>
<accession>A0A4R1KEX8</accession>
<evidence type="ECO:0000256" key="1">
    <source>
        <dbReference type="SAM" id="Phobius"/>
    </source>
</evidence>
<gene>
    <name evidence="2" type="ORF">C8D98_1204</name>
</gene>
<keyword evidence="3" id="KW-1185">Reference proteome</keyword>
<reference evidence="2 3" key="1">
    <citation type="submission" date="2019-03" db="EMBL/GenBank/DDBJ databases">
        <title>Genomic Encyclopedia of Type Strains, Phase IV (KMG-IV): sequencing the most valuable type-strain genomes for metagenomic binning, comparative biology and taxonomic classification.</title>
        <authorList>
            <person name="Goeker M."/>
        </authorList>
    </citation>
    <scope>NUCLEOTIDE SEQUENCE [LARGE SCALE GENOMIC DNA]</scope>
    <source>
        <strain evidence="2 3">DSM 24984</strain>
    </source>
</reference>
<dbReference type="AlphaFoldDB" id="A0A4R1KEX8"/>
<dbReference type="EMBL" id="SMGG01000003">
    <property type="protein sequence ID" value="TCK62670.1"/>
    <property type="molecule type" value="Genomic_DNA"/>
</dbReference>